<evidence type="ECO:0000313" key="1">
    <source>
        <dbReference type="EMBL" id="MPC53161.1"/>
    </source>
</evidence>
<dbReference type="Proteomes" id="UP000324222">
    <property type="component" value="Unassembled WGS sequence"/>
</dbReference>
<keyword evidence="2" id="KW-1185">Reference proteome</keyword>
<gene>
    <name evidence="1" type="ORF">E2C01_047047</name>
</gene>
<protein>
    <submittedName>
        <fullName evidence="1">Uncharacterized protein</fullName>
    </submittedName>
</protein>
<reference evidence="1 2" key="1">
    <citation type="submission" date="2019-05" db="EMBL/GenBank/DDBJ databases">
        <title>Another draft genome of Portunus trituberculatus and its Hox gene families provides insights of decapod evolution.</title>
        <authorList>
            <person name="Jeong J.-H."/>
            <person name="Song I."/>
            <person name="Kim S."/>
            <person name="Choi T."/>
            <person name="Kim D."/>
            <person name="Ryu S."/>
            <person name="Kim W."/>
        </authorList>
    </citation>
    <scope>NUCLEOTIDE SEQUENCE [LARGE SCALE GENOMIC DNA]</scope>
    <source>
        <tissue evidence="1">Muscle</tissue>
    </source>
</reference>
<comment type="caution">
    <text evidence="1">The sequence shown here is derived from an EMBL/GenBank/DDBJ whole genome shotgun (WGS) entry which is preliminary data.</text>
</comment>
<proteinExistence type="predicted"/>
<evidence type="ECO:0000313" key="2">
    <source>
        <dbReference type="Proteomes" id="UP000324222"/>
    </source>
</evidence>
<name>A0A5B7G052_PORTR</name>
<dbReference type="EMBL" id="VSRR010011421">
    <property type="protein sequence ID" value="MPC53161.1"/>
    <property type="molecule type" value="Genomic_DNA"/>
</dbReference>
<organism evidence="1 2">
    <name type="scientific">Portunus trituberculatus</name>
    <name type="common">Swimming crab</name>
    <name type="synonym">Neptunus trituberculatus</name>
    <dbReference type="NCBI Taxonomy" id="210409"/>
    <lineage>
        <taxon>Eukaryota</taxon>
        <taxon>Metazoa</taxon>
        <taxon>Ecdysozoa</taxon>
        <taxon>Arthropoda</taxon>
        <taxon>Crustacea</taxon>
        <taxon>Multicrustacea</taxon>
        <taxon>Malacostraca</taxon>
        <taxon>Eumalacostraca</taxon>
        <taxon>Eucarida</taxon>
        <taxon>Decapoda</taxon>
        <taxon>Pleocyemata</taxon>
        <taxon>Brachyura</taxon>
        <taxon>Eubrachyura</taxon>
        <taxon>Portunoidea</taxon>
        <taxon>Portunidae</taxon>
        <taxon>Portuninae</taxon>
        <taxon>Portunus</taxon>
    </lineage>
</organism>
<dbReference type="AlphaFoldDB" id="A0A5B7G052"/>
<accession>A0A5B7G052</accession>
<sequence>MLGLAWLAGALSSWLAGGLAGWRAKWMVDVTRDAVFRKTGLIVEQGKARQEQLHVLALIKRRH</sequence>